<evidence type="ECO:0000313" key="2">
    <source>
        <dbReference type="Proteomes" id="UP000793456"/>
    </source>
</evidence>
<keyword evidence="2" id="KW-1185">Reference proteome</keyword>
<organism evidence="1 2">
    <name type="scientific">Larimichthys crocea</name>
    <name type="common">Large yellow croaker</name>
    <name type="synonym">Pseudosciaena crocea</name>
    <dbReference type="NCBI Taxonomy" id="215358"/>
    <lineage>
        <taxon>Eukaryota</taxon>
        <taxon>Metazoa</taxon>
        <taxon>Chordata</taxon>
        <taxon>Craniata</taxon>
        <taxon>Vertebrata</taxon>
        <taxon>Euteleostomi</taxon>
        <taxon>Actinopterygii</taxon>
        <taxon>Neopterygii</taxon>
        <taxon>Teleostei</taxon>
        <taxon>Neoteleostei</taxon>
        <taxon>Acanthomorphata</taxon>
        <taxon>Eupercaria</taxon>
        <taxon>Sciaenidae</taxon>
        <taxon>Larimichthys</taxon>
    </lineage>
</organism>
<name>A0ACD3QSM3_LARCR</name>
<accession>A0ACD3QSM3</accession>
<evidence type="ECO:0000313" key="1">
    <source>
        <dbReference type="EMBL" id="TMS09864.1"/>
    </source>
</evidence>
<comment type="caution">
    <text evidence="1">The sequence shown here is derived from an EMBL/GenBank/DDBJ whole genome shotgun (WGS) entry which is preliminary data.</text>
</comment>
<gene>
    <name evidence="1" type="ORF">E3U43_002523</name>
</gene>
<protein>
    <submittedName>
        <fullName evidence="1">Uncharacterized protein</fullName>
    </submittedName>
</protein>
<feature type="non-terminal residue" evidence="1">
    <location>
        <position position="1"/>
    </location>
</feature>
<dbReference type="EMBL" id="CM011688">
    <property type="protein sequence ID" value="TMS09864.1"/>
    <property type="molecule type" value="Genomic_DNA"/>
</dbReference>
<proteinExistence type="predicted"/>
<dbReference type="Proteomes" id="UP000793456">
    <property type="component" value="Chromosome XV"/>
</dbReference>
<sequence length="2020" mass="234434">HLEKLRNKVVTLRGRAEGRTLLPLPLCVERTRPQDIILSPTGWPLDRGLLYSIETLIVQWSGQIWNVLKKDSGMVLLQGDHPGPNVELQFWTTQRENLLGIQSQIQSPKAEHIMEILRRVKSSYYSSFKDICLKVNEAVMEAEDIDLYLRPLRRLISSLEEISFPQVDTLLPPLFHTLCLIWSRSQYYCTPKRMVVLLQEFCNMIIEKAFAYLIPEELFKMELEEGVERVQITISVLRTFKQLFHTHRQQIPKYYKDTETIKLWDFPATLVFQRSDRIMERLLMIEELFATALDFLKLEKVELGGSRGKILSEMVFSMSEEFHDHWRALRESKYDPLDYTDDDFVHQYRRFMEQSRDFDQRLGTVLNLAFHHSKNLKSTFKLLKIFSTLLERPRIHQLFSPNYSVLLTMFNQEVDHCQFILDQHRDGLQSGCAVLGKNMPSVAGNLKWSQELRNRILTDRSNLCQLAHMPLGCAEADDVLLKCEHVLEVLDQHDQELFSEWTQGLEEICQTHLKEPLLTLDTDTGLFQVNFSPALTSVLREVKYLSIMKNQNIPEAALHLYSKRERLYMYTQTLTLVTQWYNQLHSTILAVELGLVKGEMDQTRHQLDPALRELTWAQDDLWDYIQSTRDLVKSISTRVQKSKANVEAIQALMGKFSHRAFITRKSRGSTLLVFSDIEESVSKQHTLIRSTGEQLHQLLQENQSLLGVSDLDSSEWQAYTDYVDRVILTGFSNAVRCSLQYFLDNTDAAQRITPLFEVQLVLNSNEMTFDPPLDYSHSGNFYDIVDKMVANITNMALFIPRVAKHKKRDNYQCDINEMEDLSEMCHVIRSRARSAVGKVREYQGSFASYRYLWTDDRSEFMRQFLLYGHVLSTEEAELYADYELKKNPPTLDNFKEQINLFESLYVRVSKMEDKRVFCGWLQLDIRPFKLTLMNVIKRWSWMFKEHLLNHVNQSVRELSSFVQDTAHGLSKKVSDGDYAGLVDIMGHLMAIRDRQISNEQHFKPLKSTAELLKTYGQQLPESVYTQLEELPEKWKNLRKIAFTVKHEVAPLQSNEVSVIRRKCVRFEVKQHEFREQFRTESIFRINVEEPYKLIDKSNQTVAEMEAEMQKLQDTADLFEVSFPDYKQLRQCRSDIILVKAVWDMVIFVKTSIEDWTKTPWKEINVEQMDMELRRFAKEMKLDKEVRVWDVYMGLESTVKNLLTSLRAVNELQNSAVRERHWQQLMNTTRVRFVMGEGTTLGDLLELQLHRVEDEVKNIVDKAVKEMAIEKVLAEITQTWSVMSLSYETHTSTGTPLLKADENLIETLEDNQVQLQNILMSKYVEYFQAEVSGWQRKLMVADLVISSWMSVQRTWAHLNSIFTNSHDIRCQLAKDAERFQGIHTDFQSLMTEVVQNSNVVEVTNQPGFLENLETLQQRLSVCEKALAEYLETKRLTFPRFYFVSASDLLEIVSKGTQPKQVTRHLLKLFDNIADLRFKDSDRQRKEEEDGEAVALGMYSREGEYVPFSEPCVFEGQAECWLSSLENTMRCTVRKEIQEAVAAYEDKPRDQWLFDYPAQVGLTGSQVWWATDVGIAFERVEEGFETALKDYNRKQITQLNSLIHMLLGDLTPGDRQKIMTICTIDVHARDVVASLITQKVTTGQAFAWLSQLRHRWDDENRHCYVNICDAQFQFSYEYLGNTNRLVITPLTDRCYITLTQSLHLTMSGAPSGPAGTGKTETTKDLGRSLGIMVYVFNCSEQMDYKATFIRVLAQTGVWGCFDEFNRISVEVLSVVAVQVKTIQDAVRNKKQRFHFLGEEIELKPTVGIFITLNPGYAGRAELPENLKALFRPCAMVIPDFELICEIMLVAEGFIDARLLARKFISLYTLCKELLSKQDHYDWGLRAIKSVLVVAGSLKREDRNRPEEQVLMRALRDFNLPKIVTSDVPIFLGLISDLFPLLDVPRKRDPELENAVRQSVSELRLQPEENFILKVTQLEELLAVRHSVFVVGGPGTGKSQILKTLHRTLCQHEDEACMERYQP</sequence>
<reference evidence="1" key="1">
    <citation type="submission" date="2018-11" db="EMBL/GenBank/DDBJ databases">
        <title>The sequence and de novo assembly of Larimichthys crocea genome using PacBio and Hi-C technologies.</title>
        <authorList>
            <person name="Xu P."/>
            <person name="Chen B."/>
            <person name="Zhou Z."/>
            <person name="Ke Q."/>
            <person name="Wu Y."/>
            <person name="Bai H."/>
            <person name="Pu F."/>
        </authorList>
    </citation>
    <scope>NUCLEOTIDE SEQUENCE</scope>
    <source>
        <tissue evidence="1">Muscle</tissue>
    </source>
</reference>